<name>A0AAV4VGE3_CAEEX</name>
<dbReference type="Proteomes" id="UP001054945">
    <property type="component" value="Unassembled WGS sequence"/>
</dbReference>
<evidence type="ECO:0000313" key="2">
    <source>
        <dbReference type="Proteomes" id="UP001054945"/>
    </source>
</evidence>
<proteinExistence type="predicted"/>
<sequence length="102" mass="11354">MLIRSFWTQFSPAYLDSLPNPSPDPGVSIACPLVGEKSPVPFTSLFTTEFLPYVMIVRNSPRIPFPSIPEESSRGRHLERHTPENIQGVESLFYGVLFSDGG</sequence>
<protein>
    <submittedName>
        <fullName evidence="1">Uncharacterized protein</fullName>
    </submittedName>
</protein>
<reference evidence="1 2" key="1">
    <citation type="submission" date="2021-06" db="EMBL/GenBank/DDBJ databases">
        <title>Caerostris extrusa draft genome.</title>
        <authorList>
            <person name="Kono N."/>
            <person name="Arakawa K."/>
        </authorList>
    </citation>
    <scope>NUCLEOTIDE SEQUENCE [LARGE SCALE GENOMIC DNA]</scope>
</reference>
<keyword evidence="2" id="KW-1185">Reference proteome</keyword>
<gene>
    <name evidence="1" type="ORF">CEXT_607081</name>
</gene>
<organism evidence="1 2">
    <name type="scientific">Caerostris extrusa</name>
    <name type="common">Bark spider</name>
    <name type="synonym">Caerostris bankana</name>
    <dbReference type="NCBI Taxonomy" id="172846"/>
    <lineage>
        <taxon>Eukaryota</taxon>
        <taxon>Metazoa</taxon>
        <taxon>Ecdysozoa</taxon>
        <taxon>Arthropoda</taxon>
        <taxon>Chelicerata</taxon>
        <taxon>Arachnida</taxon>
        <taxon>Araneae</taxon>
        <taxon>Araneomorphae</taxon>
        <taxon>Entelegynae</taxon>
        <taxon>Araneoidea</taxon>
        <taxon>Araneidae</taxon>
        <taxon>Caerostris</taxon>
    </lineage>
</organism>
<accession>A0AAV4VGE3</accession>
<comment type="caution">
    <text evidence="1">The sequence shown here is derived from an EMBL/GenBank/DDBJ whole genome shotgun (WGS) entry which is preliminary data.</text>
</comment>
<dbReference type="EMBL" id="BPLR01014503">
    <property type="protein sequence ID" value="GIY69207.1"/>
    <property type="molecule type" value="Genomic_DNA"/>
</dbReference>
<evidence type="ECO:0000313" key="1">
    <source>
        <dbReference type="EMBL" id="GIY69207.1"/>
    </source>
</evidence>
<dbReference type="AlphaFoldDB" id="A0AAV4VGE3"/>